<gene>
    <name evidence="1" type="ORF">SAMN06296036_1134</name>
</gene>
<dbReference type="AlphaFoldDB" id="A0A1Y6C504"/>
<name>A0A1Y6C504_9BACT</name>
<reference evidence="2" key="1">
    <citation type="submission" date="2017-04" db="EMBL/GenBank/DDBJ databases">
        <authorList>
            <person name="Varghese N."/>
            <person name="Submissions S."/>
        </authorList>
    </citation>
    <scope>NUCLEOTIDE SEQUENCE [LARGE SCALE GENOMIC DNA]</scope>
    <source>
        <strain evidence="2">RKEM611</strain>
    </source>
</reference>
<evidence type="ECO:0000313" key="2">
    <source>
        <dbReference type="Proteomes" id="UP000192907"/>
    </source>
</evidence>
<dbReference type="STRING" id="1513793.SAMN06296036_1134"/>
<organism evidence="1 2">
    <name type="scientific">Pseudobacteriovorax antillogorgiicola</name>
    <dbReference type="NCBI Taxonomy" id="1513793"/>
    <lineage>
        <taxon>Bacteria</taxon>
        <taxon>Pseudomonadati</taxon>
        <taxon>Bdellovibrionota</taxon>
        <taxon>Oligoflexia</taxon>
        <taxon>Oligoflexales</taxon>
        <taxon>Pseudobacteriovoracaceae</taxon>
        <taxon>Pseudobacteriovorax</taxon>
    </lineage>
</organism>
<dbReference type="Proteomes" id="UP000192907">
    <property type="component" value="Unassembled WGS sequence"/>
</dbReference>
<proteinExistence type="predicted"/>
<dbReference type="RefSeq" id="WP_159455434.1">
    <property type="nucleotide sequence ID" value="NZ_FWZT01000013.1"/>
</dbReference>
<evidence type="ECO:0000313" key="1">
    <source>
        <dbReference type="EMBL" id="SMF42501.1"/>
    </source>
</evidence>
<sequence length="181" mass="21199">MKILLSFCIVFLLGAFEERLVKTDPEFSQKRGKLYYENQEFTGIQWEYRDDGTLQGSTSYKSGLRHGKAYRWHQNGILASDRTYLNGKKHGVHFAWHANGKKRFYYQFLKGVYQGDNWVWHSNGSKAEYFKFTDGRQSVHKKWRPEGKIFWNTVMASGKDWGLKGGRLCNPIQGDSNEQVR</sequence>
<evidence type="ECO:0008006" key="3">
    <source>
        <dbReference type="Google" id="ProtNLM"/>
    </source>
</evidence>
<protein>
    <recommendedName>
        <fullName evidence="3">MORN repeat variant</fullName>
    </recommendedName>
</protein>
<dbReference type="EMBL" id="FWZT01000013">
    <property type="protein sequence ID" value="SMF42501.1"/>
    <property type="molecule type" value="Genomic_DNA"/>
</dbReference>
<accession>A0A1Y6C504</accession>
<dbReference type="Gene3D" id="2.20.110.10">
    <property type="entry name" value="Histone H3 K4-specific methyltransferase SET7/9 N-terminal domain"/>
    <property type="match status" value="1"/>
</dbReference>
<dbReference type="SUPFAM" id="SSF82185">
    <property type="entry name" value="Histone H3 K4-specific methyltransferase SET7/9 N-terminal domain"/>
    <property type="match status" value="1"/>
</dbReference>
<keyword evidence="2" id="KW-1185">Reference proteome</keyword>